<dbReference type="EMBL" id="JBHTMB010000164">
    <property type="protein sequence ID" value="MFD1235484.1"/>
    <property type="molecule type" value="Genomic_DNA"/>
</dbReference>
<evidence type="ECO:0000259" key="2">
    <source>
        <dbReference type="Pfam" id="PF13193"/>
    </source>
</evidence>
<feature type="domain" description="AMP-dependent synthetase/ligase" evidence="1">
    <location>
        <begin position="9"/>
        <end position="371"/>
    </location>
</feature>
<name>A0ABW3VMG1_9PSEU</name>
<organism evidence="3 4">
    <name type="scientific">Pseudonocardia benzenivorans</name>
    <dbReference type="NCBI Taxonomy" id="228005"/>
    <lineage>
        <taxon>Bacteria</taxon>
        <taxon>Bacillati</taxon>
        <taxon>Actinomycetota</taxon>
        <taxon>Actinomycetes</taxon>
        <taxon>Pseudonocardiales</taxon>
        <taxon>Pseudonocardiaceae</taxon>
        <taxon>Pseudonocardia</taxon>
    </lineage>
</organism>
<dbReference type="PROSITE" id="PS00455">
    <property type="entry name" value="AMP_BINDING"/>
    <property type="match status" value="1"/>
</dbReference>
<sequence length="516" mass="54920">MDIGVAVAAHARKTPDADAAFEGDRTLSYRELDERTNRLANLLTGRYGVAPGDRVAVLLRNRLEVAEAIVGVTKAGAVYCGLNFRMSLEEYRSILANAGARVLVTEGPFRDMAATLADEFGLAVVDVDDPSEAGWGGLASASAAAPPTLHARAPSDEFCIVYTSGTTGAPKGILFDAQAVATHAMVAGLEYGMSRHSRWLTTIPHNSSVQITLAPTFFLGGAVGFLDGRGFDPHQFAAEATTQAATHTYLVPTQLYRVLEAGLGHDDVATLTSIGYGAAPIAHDRVGELVGRFGPVFSQLYGMAEIASIATMLTQDDHRLIASGRSELMASAGRASFLADVRVVDADGRDCPPGERGEVRFHTPYTMRGYHRNPEKTAETLVDDWVRSGDVGMFDDEGYLYIVDRMKDLIIRGGYNITPSEIEHVLYSHPAVIEAAVVGVPDTEWGEAVLAAVALREGSGVDEAELRAHCKAAGLPSIKIPERVLTMDSLPKNAVGKIAKRAVAEIATTSSKPGGN</sequence>
<reference evidence="4" key="1">
    <citation type="journal article" date="2019" name="Int. J. Syst. Evol. Microbiol.">
        <title>The Global Catalogue of Microorganisms (GCM) 10K type strain sequencing project: providing services to taxonomists for standard genome sequencing and annotation.</title>
        <authorList>
            <consortium name="The Broad Institute Genomics Platform"/>
            <consortium name="The Broad Institute Genome Sequencing Center for Infectious Disease"/>
            <person name="Wu L."/>
            <person name="Ma J."/>
        </authorList>
    </citation>
    <scope>NUCLEOTIDE SEQUENCE [LARGE SCALE GENOMIC DNA]</scope>
    <source>
        <strain evidence="4">CCUG 49018</strain>
    </source>
</reference>
<dbReference type="Gene3D" id="3.30.300.30">
    <property type="match status" value="1"/>
</dbReference>
<feature type="domain" description="AMP-binding enzyme C-terminal" evidence="2">
    <location>
        <begin position="421"/>
        <end position="497"/>
    </location>
</feature>
<evidence type="ECO:0000313" key="3">
    <source>
        <dbReference type="EMBL" id="MFD1235484.1"/>
    </source>
</evidence>
<dbReference type="InterPro" id="IPR042099">
    <property type="entry name" value="ANL_N_sf"/>
</dbReference>
<dbReference type="InterPro" id="IPR045851">
    <property type="entry name" value="AMP-bd_C_sf"/>
</dbReference>
<dbReference type="Proteomes" id="UP001597182">
    <property type="component" value="Unassembled WGS sequence"/>
</dbReference>
<dbReference type="Gene3D" id="3.40.50.12780">
    <property type="entry name" value="N-terminal domain of ligase-like"/>
    <property type="match status" value="1"/>
</dbReference>
<dbReference type="SUPFAM" id="SSF56801">
    <property type="entry name" value="Acetyl-CoA synthetase-like"/>
    <property type="match status" value="1"/>
</dbReference>
<dbReference type="RefSeq" id="WP_346090032.1">
    <property type="nucleotide sequence ID" value="NZ_BAABKS010000005.1"/>
</dbReference>
<proteinExistence type="predicted"/>
<keyword evidence="4" id="KW-1185">Reference proteome</keyword>
<comment type="caution">
    <text evidence="3">The sequence shown here is derived from an EMBL/GenBank/DDBJ whole genome shotgun (WGS) entry which is preliminary data.</text>
</comment>
<dbReference type="InterPro" id="IPR025110">
    <property type="entry name" value="AMP-bd_C"/>
</dbReference>
<dbReference type="PANTHER" id="PTHR43767">
    <property type="entry name" value="LONG-CHAIN-FATTY-ACID--COA LIGASE"/>
    <property type="match status" value="1"/>
</dbReference>
<dbReference type="InterPro" id="IPR050237">
    <property type="entry name" value="ATP-dep_AMP-bd_enzyme"/>
</dbReference>
<accession>A0ABW3VMG1</accession>
<dbReference type="InterPro" id="IPR020845">
    <property type="entry name" value="AMP-binding_CS"/>
</dbReference>
<dbReference type="InterPro" id="IPR000873">
    <property type="entry name" value="AMP-dep_synth/lig_dom"/>
</dbReference>
<evidence type="ECO:0000313" key="4">
    <source>
        <dbReference type="Proteomes" id="UP001597182"/>
    </source>
</evidence>
<gene>
    <name evidence="3" type="ORF">ACFQ34_19525</name>
</gene>
<dbReference type="Pfam" id="PF00501">
    <property type="entry name" value="AMP-binding"/>
    <property type="match status" value="1"/>
</dbReference>
<protein>
    <submittedName>
        <fullName evidence="3">Class I adenylate-forming enzyme family protein</fullName>
    </submittedName>
</protein>
<dbReference type="Pfam" id="PF13193">
    <property type="entry name" value="AMP-binding_C"/>
    <property type="match status" value="1"/>
</dbReference>
<evidence type="ECO:0000259" key="1">
    <source>
        <dbReference type="Pfam" id="PF00501"/>
    </source>
</evidence>
<dbReference type="PANTHER" id="PTHR43767:SF7">
    <property type="entry name" value="MEDIUM_LONG-CHAIN-FATTY-ACID--COA LIGASE FADD8"/>
    <property type="match status" value="1"/>
</dbReference>